<name>A0AAW1P7N3_9CHLO</name>
<feature type="region of interest" description="Disordered" evidence="1">
    <location>
        <begin position="43"/>
        <end position="69"/>
    </location>
</feature>
<keyword evidence="3" id="KW-1185">Reference proteome</keyword>
<dbReference type="EMBL" id="JALJOQ010000042">
    <property type="protein sequence ID" value="KAK9805710.1"/>
    <property type="molecule type" value="Genomic_DNA"/>
</dbReference>
<organism evidence="2 3">
    <name type="scientific">Symbiochloris irregularis</name>
    <dbReference type="NCBI Taxonomy" id="706552"/>
    <lineage>
        <taxon>Eukaryota</taxon>
        <taxon>Viridiplantae</taxon>
        <taxon>Chlorophyta</taxon>
        <taxon>core chlorophytes</taxon>
        <taxon>Trebouxiophyceae</taxon>
        <taxon>Trebouxiales</taxon>
        <taxon>Trebouxiaceae</taxon>
        <taxon>Symbiochloris</taxon>
    </lineage>
</organism>
<sequence length="330" mass="36478">MSHQLSTAAVAEQVLYSDQASEWQARNQVSLVCVLESPIVHAPDRHKGPRERSQAGALTGFPRLATDEDGPSLRQLQEQNHDIEASRSNMLAIKAAIGENLDEETAVSESEEIEPGEALSRLSGSSEAFELLKVIKPQLGLQAGDWREGQLRQMKMLQRQQQHEKEFSTPQRLNAAGVMGPRDSMAPWAVPIQVWATSIAPPKTPFAHGALTWRVTTPGAVQAKFPTLAAYENSGLPHLGLHALMLDCLEGIRLTNGGTTWKTSKSSPSQTQQEVLHNAIKDLERAITKPLSGYKSLVAYASDPTNERPHVYQHRMWSWPENGGRFKKRC</sequence>
<protein>
    <submittedName>
        <fullName evidence="2">Uncharacterized protein</fullName>
    </submittedName>
</protein>
<dbReference type="Proteomes" id="UP001465755">
    <property type="component" value="Unassembled WGS sequence"/>
</dbReference>
<evidence type="ECO:0000313" key="2">
    <source>
        <dbReference type="EMBL" id="KAK9805710.1"/>
    </source>
</evidence>
<accession>A0AAW1P7N3</accession>
<reference evidence="2 3" key="1">
    <citation type="journal article" date="2024" name="Nat. Commun.">
        <title>Phylogenomics reveals the evolutionary origins of lichenization in chlorophyte algae.</title>
        <authorList>
            <person name="Puginier C."/>
            <person name="Libourel C."/>
            <person name="Otte J."/>
            <person name="Skaloud P."/>
            <person name="Haon M."/>
            <person name="Grisel S."/>
            <person name="Petersen M."/>
            <person name="Berrin J.G."/>
            <person name="Delaux P.M."/>
            <person name="Dal Grande F."/>
            <person name="Keller J."/>
        </authorList>
    </citation>
    <scope>NUCLEOTIDE SEQUENCE [LARGE SCALE GENOMIC DNA]</scope>
    <source>
        <strain evidence="2 3">SAG 2036</strain>
    </source>
</reference>
<evidence type="ECO:0000313" key="3">
    <source>
        <dbReference type="Proteomes" id="UP001465755"/>
    </source>
</evidence>
<gene>
    <name evidence="2" type="ORF">WJX73_000874</name>
</gene>
<dbReference type="AlphaFoldDB" id="A0AAW1P7N3"/>
<proteinExistence type="predicted"/>
<feature type="compositionally biased region" description="Basic and acidic residues" evidence="1">
    <location>
        <begin position="43"/>
        <end position="53"/>
    </location>
</feature>
<comment type="caution">
    <text evidence="2">The sequence shown here is derived from an EMBL/GenBank/DDBJ whole genome shotgun (WGS) entry which is preliminary data.</text>
</comment>
<evidence type="ECO:0000256" key="1">
    <source>
        <dbReference type="SAM" id="MobiDB-lite"/>
    </source>
</evidence>